<dbReference type="HAMAP" id="MF_01931">
    <property type="entry name" value="PurF"/>
    <property type="match status" value="1"/>
</dbReference>
<keyword evidence="10" id="KW-0479">Metal-binding</keyword>
<dbReference type="InterPro" id="IPR017932">
    <property type="entry name" value="GATase_2_dom"/>
</dbReference>
<evidence type="ECO:0000313" key="13">
    <source>
        <dbReference type="EMBL" id="KAK0508738.1"/>
    </source>
</evidence>
<evidence type="ECO:0000256" key="11">
    <source>
        <dbReference type="SAM" id="MobiDB-lite"/>
    </source>
</evidence>
<keyword evidence="10" id="KW-0460">Magnesium</keyword>
<proteinExistence type="inferred from homology"/>
<dbReference type="Pfam" id="PF13522">
    <property type="entry name" value="GATase_6"/>
    <property type="match status" value="1"/>
</dbReference>
<dbReference type="GO" id="GO:0009113">
    <property type="term" value="P:purine nucleobase biosynthetic process"/>
    <property type="evidence" value="ECO:0007669"/>
    <property type="project" value="InterPro"/>
</dbReference>
<feature type="region of interest" description="Disordered" evidence="11">
    <location>
        <begin position="494"/>
        <end position="565"/>
    </location>
</feature>
<dbReference type="GO" id="GO:0046872">
    <property type="term" value="F:metal ion binding"/>
    <property type="evidence" value="ECO:0007669"/>
    <property type="project" value="UniProtKB-KW"/>
</dbReference>
<comment type="cofactor">
    <cofactor evidence="10">
        <name>Mg(2+)</name>
        <dbReference type="ChEBI" id="CHEBI:18420"/>
    </cofactor>
    <text evidence="10">Binds 1 Mg(2+) ion per subunit.</text>
</comment>
<dbReference type="InterPro" id="IPR005854">
    <property type="entry name" value="PurF"/>
</dbReference>
<accession>A0AA39UYF4</accession>
<comment type="similarity">
    <text evidence="2 8">In the C-terminal section; belongs to the purine/pyrimidine phosphoribosyltransferase family.</text>
</comment>
<comment type="catalytic activity">
    <reaction evidence="8">
        <text>5-phospho-beta-D-ribosylamine + L-glutamate + diphosphate = 5-phospho-alpha-D-ribose 1-diphosphate + L-glutamine + H2O</text>
        <dbReference type="Rhea" id="RHEA:14905"/>
        <dbReference type="ChEBI" id="CHEBI:15377"/>
        <dbReference type="ChEBI" id="CHEBI:29985"/>
        <dbReference type="ChEBI" id="CHEBI:33019"/>
        <dbReference type="ChEBI" id="CHEBI:58017"/>
        <dbReference type="ChEBI" id="CHEBI:58359"/>
        <dbReference type="ChEBI" id="CHEBI:58681"/>
        <dbReference type="EC" id="2.4.2.14"/>
    </reaction>
</comment>
<dbReference type="GO" id="GO:0004044">
    <property type="term" value="F:amidophosphoribosyltransferase activity"/>
    <property type="evidence" value="ECO:0007669"/>
    <property type="project" value="UniProtKB-EC"/>
</dbReference>
<dbReference type="SUPFAM" id="SSF56235">
    <property type="entry name" value="N-terminal nucleophile aminohydrolases (Ntn hydrolases)"/>
    <property type="match status" value="1"/>
</dbReference>
<evidence type="ECO:0000256" key="5">
    <source>
        <dbReference type="ARBA" id="ARBA00022679"/>
    </source>
</evidence>
<feature type="compositionally biased region" description="Polar residues" evidence="11">
    <location>
        <begin position="549"/>
        <end position="565"/>
    </location>
</feature>
<dbReference type="Gene3D" id="3.60.20.10">
    <property type="entry name" value="Glutamine Phosphoribosylpyrophosphate, subunit 1, domain 1"/>
    <property type="match status" value="1"/>
</dbReference>
<evidence type="ECO:0000313" key="14">
    <source>
        <dbReference type="Proteomes" id="UP001166286"/>
    </source>
</evidence>
<evidence type="ECO:0000256" key="9">
    <source>
        <dbReference type="PIRSR" id="PIRSR000485-1"/>
    </source>
</evidence>
<evidence type="ECO:0000256" key="3">
    <source>
        <dbReference type="ARBA" id="ARBA00011941"/>
    </source>
</evidence>
<dbReference type="NCBIfam" id="TIGR01134">
    <property type="entry name" value="purF"/>
    <property type="match status" value="1"/>
</dbReference>
<dbReference type="InterPro" id="IPR029057">
    <property type="entry name" value="PRTase-like"/>
</dbReference>
<dbReference type="PANTHER" id="PTHR11907">
    <property type="entry name" value="AMIDOPHOSPHORIBOSYLTRANSFERASE"/>
    <property type="match status" value="1"/>
</dbReference>
<keyword evidence="5 8" id="KW-0808">Transferase</keyword>
<dbReference type="CDD" id="cd00715">
    <property type="entry name" value="GPATase_N"/>
    <property type="match status" value="1"/>
</dbReference>
<keyword evidence="6 8" id="KW-0658">Purine biosynthesis</keyword>
<protein>
    <recommendedName>
        <fullName evidence="3 8">Amidophosphoribosyltransferase</fullName>
        <shortName evidence="8">ATase</shortName>
        <ecNumber evidence="3 8">2.4.2.14</ecNumber>
    </recommendedName>
    <alternativeName>
        <fullName evidence="8">Glutamine phosphoribosylpyrophosphate amidotransferase</fullName>
    </alternativeName>
</protein>
<evidence type="ECO:0000259" key="12">
    <source>
        <dbReference type="PROSITE" id="PS51278"/>
    </source>
</evidence>
<evidence type="ECO:0000256" key="8">
    <source>
        <dbReference type="PIRNR" id="PIRNR000485"/>
    </source>
</evidence>
<evidence type="ECO:0000256" key="7">
    <source>
        <dbReference type="ARBA" id="ARBA00022962"/>
    </source>
</evidence>
<dbReference type="Proteomes" id="UP001166286">
    <property type="component" value="Unassembled WGS sequence"/>
</dbReference>
<comment type="caution">
    <text evidence="13">The sequence shown here is derived from an EMBL/GenBank/DDBJ whole genome shotgun (WGS) entry which is preliminary data.</text>
</comment>
<dbReference type="Gene3D" id="3.40.50.2020">
    <property type="match status" value="1"/>
</dbReference>
<evidence type="ECO:0000256" key="10">
    <source>
        <dbReference type="PIRSR" id="PIRSR000485-2"/>
    </source>
</evidence>
<keyword evidence="14" id="KW-1185">Reference proteome</keyword>
<feature type="active site" description="Nucleophile" evidence="9">
    <location>
        <position position="2"/>
    </location>
</feature>
<feature type="domain" description="Glutamine amidotransferase type-2" evidence="12">
    <location>
        <begin position="2"/>
        <end position="242"/>
    </location>
</feature>
<keyword evidence="7" id="KW-0315">Glutamine amidotransferase</keyword>
<dbReference type="AlphaFoldDB" id="A0AA39UYF4"/>
<gene>
    <name evidence="13" type="ORF">JMJ35_009014</name>
</gene>
<feature type="binding site" evidence="10">
    <location>
        <position position="375"/>
    </location>
    <ligand>
        <name>Mg(2+)</name>
        <dbReference type="ChEBI" id="CHEBI:18420"/>
    </ligand>
</feature>
<dbReference type="EC" id="2.4.2.14" evidence="3 8"/>
<feature type="binding site" evidence="10">
    <location>
        <position position="374"/>
    </location>
    <ligand>
        <name>Mg(2+)</name>
        <dbReference type="ChEBI" id="CHEBI:18420"/>
    </ligand>
</feature>
<name>A0AA39UYF4_9LECA</name>
<reference evidence="13" key="1">
    <citation type="submission" date="2023-03" db="EMBL/GenBank/DDBJ databases">
        <title>Complete genome of Cladonia borealis.</title>
        <authorList>
            <person name="Park H."/>
        </authorList>
    </citation>
    <scope>NUCLEOTIDE SEQUENCE</scope>
    <source>
        <strain evidence="13">ANT050790</strain>
    </source>
</reference>
<dbReference type="GO" id="GO:0006164">
    <property type="term" value="P:purine nucleotide biosynthetic process"/>
    <property type="evidence" value="ECO:0007669"/>
    <property type="project" value="UniProtKB-KW"/>
</dbReference>
<evidence type="ECO:0000256" key="1">
    <source>
        <dbReference type="ARBA" id="ARBA00005209"/>
    </source>
</evidence>
<organism evidence="13 14">
    <name type="scientific">Cladonia borealis</name>
    <dbReference type="NCBI Taxonomy" id="184061"/>
    <lineage>
        <taxon>Eukaryota</taxon>
        <taxon>Fungi</taxon>
        <taxon>Dikarya</taxon>
        <taxon>Ascomycota</taxon>
        <taxon>Pezizomycotina</taxon>
        <taxon>Lecanoromycetes</taxon>
        <taxon>OSLEUM clade</taxon>
        <taxon>Lecanoromycetidae</taxon>
        <taxon>Lecanorales</taxon>
        <taxon>Lecanorineae</taxon>
        <taxon>Cladoniaceae</taxon>
        <taxon>Cladonia</taxon>
    </lineage>
</organism>
<keyword evidence="4 8" id="KW-0328">Glycosyltransferase</keyword>
<feature type="binding site" evidence="10">
    <location>
        <position position="314"/>
    </location>
    <ligand>
        <name>Mg(2+)</name>
        <dbReference type="ChEBI" id="CHEBI:18420"/>
    </ligand>
</feature>
<evidence type="ECO:0000256" key="4">
    <source>
        <dbReference type="ARBA" id="ARBA00022676"/>
    </source>
</evidence>
<dbReference type="EMBL" id="JAFEKC020000020">
    <property type="protein sequence ID" value="KAK0508738.1"/>
    <property type="molecule type" value="Genomic_DNA"/>
</dbReference>
<dbReference type="InterPro" id="IPR000836">
    <property type="entry name" value="PRTase_dom"/>
</dbReference>
<evidence type="ECO:0000256" key="2">
    <source>
        <dbReference type="ARBA" id="ARBA00010138"/>
    </source>
</evidence>
<dbReference type="CDD" id="cd06223">
    <property type="entry name" value="PRTases_typeI"/>
    <property type="match status" value="1"/>
</dbReference>
<dbReference type="SUPFAM" id="SSF53271">
    <property type="entry name" value="PRTase-like"/>
    <property type="match status" value="1"/>
</dbReference>
<evidence type="ECO:0000256" key="6">
    <source>
        <dbReference type="ARBA" id="ARBA00022755"/>
    </source>
</evidence>
<dbReference type="InterPro" id="IPR035584">
    <property type="entry name" value="PurF_N"/>
</dbReference>
<comment type="pathway">
    <text evidence="1 8">Purine metabolism; IMP biosynthesis via de novo pathway; N(1)-(5-phospho-D-ribosyl)glycinamide from 5-phospho-alpha-D-ribose 1-diphosphate: step 1/2.</text>
</comment>
<dbReference type="PROSITE" id="PS51278">
    <property type="entry name" value="GATASE_TYPE_2"/>
    <property type="match status" value="1"/>
</dbReference>
<dbReference type="InterPro" id="IPR029055">
    <property type="entry name" value="Ntn_hydrolases_N"/>
</dbReference>
<dbReference type="PIRSF" id="PIRSF000485">
    <property type="entry name" value="Amd_phspho_trans"/>
    <property type="match status" value="1"/>
</dbReference>
<sequence length="565" mass="61240">MCGIVAVIHADPSSDSAAADLHDALYLLQHRGQDACGIATCGTGGRIYQCKGNGLASKVFNDGERVAELPGFMGVGHLRYPTMGTASGSEAQPLFVNSPYGICISHNGNLLNSVPLRQFLDQEAHRHINTDSDSEILLNIFANELNDSGKARVNADDCFKSLERTYKKCEGSWACTAMIAGLGLMGFRDPYGIRPVVIGSRKVEGRTDYMIASESVALEFFGCRPEDIRDLLPGEAVIIVKGSEPQFRQVQPAASYTPDIFEYLYFARPDSIIDGISVENARFKMGEKLAATIKTELGPERLAQVDVVIPIPETSNTSARAVAKHLEKELITGFNRYIFRTFLMSSQRLRRSGVRRKLNAMSAEFRDKNVLLVDDSIVRGNTSLEICLMAREAGAKSIIFASASPPIRHSHIYGVDLAISDELIAYSKTPAEVATAIGADMVIYQTLPDLVAACAELSPRGRDCQFESGVFSGCYVTGVPDGYFEHLERIRSSLKTKAGTTPQDVAERKGGGNKRSKTPKAAGHTANGTTVDGDLSQAAARVQLEPDQSLVTPPSQDISLHNLND</sequence>
<feature type="compositionally biased region" description="Polar residues" evidence="11">
    <location>
        <begin position="494"/>
        <end position="503"/>
    </location>
</feature>